<organism evidence="5 6">
    <name type="scientific">Gimibacter soli</name>
    <dbReference type="NCBI Taxonomy" id="3024400"/>
    <lineage>
        <taxon>Bacteria</taxon>
        <taxon>Pseudomonadati</taxon>
        <taxon>Pseudomonadota</taxon>
        <taxon>Alphaproteobacteria</taxon>
        <taxon>Kordiimonadales</taxon>
        <taxon>Temperatibacteraceae</taxon>
        <taxon>Gimibacter</taxon>
    </lineage>
</organism>
<keyword evidence="1" id="KW-0805">Transcription regulation</keyword>
<keyword evidence="3" id="KW-0804">Transcription</keyword>
<dbReference type="GO" id="GO:0003677">
    <property type="term" value="F:DNA binding"/>
    <property type="evidence" value="ECO:0007669"/>
    <property type="project" value="UniProtKB-KW"/>
</dbReference>
<accession>A0AAF0BN05</accession>
<evidence type="ECO:0000313" key="6">
    <source>
        <dbReference type="Proteomes" id="UP001217500"/>
    </source>
</evidence>
<dbReference type="InterPro" id="IPR036388">
    <property type="entry name" value="WH-like_DNA-bd_sf"/>
</dbReference>
<evidence type="ECO:0000259" key="4">
    <source>
        <dbReference type="PROSITE" id="PS51118"/>
    </source>
</evidence>
<dbReference type="PROSITE" id="PS51118">
    <property type="entry name" value="HTH_HXLR"/>
    <property type="match status" value="1"/>
</dbReference>
<proteinExistence type="predicted"/>
<name>A0AAF0BN05_9PROT</name>
<gene>
    <name evidence="5" type="ORF">PH603_05835</name>
</gene>
<dbReference type="KEGG" id="gso:PH603_05835"/>
<dbReference type="Gene3D" id="1.10.10.10">
    <property type="entry name" value="Winged helix-like DNA-binding domain superfamily/Winged helix DNA-binding domain"/>
    <property type="match status" value="1"/>
</dbReference>
<protein>
    <submittedName>
        <fullName evidence="5">Helix-turn-helix domain-containing protein</fullName>
    </submittedName>
</protein>
<feature type="domain" description="HTH hxlR-type" evidence="4">
    <location>
        <begin position="11"/>
        <end position="108"/>
    </location>
</feature>
<evidence type="ECO:0000313" key="5">
    <source>
        <dbReference type="EMBL" id="WCL55276.1"/>
    </source>
</evidence>
<dbReference type="Pfam" id="PF01638">
    <property type="entry name" value="HxlR"/>
    <property type="match status" value="1"/>
</dbReference>
<dbReference type="InterPro" id="IPR002577">
    <property type="entry name" value="HTH_HxlR"/>
</dbReference>
<dbReference type="Proteomes" id="UP001217500">
    <property type="component" value="Chromosome"/>
</dbReference>
<evidence type="ECO:0000256" key="1">
    <source>
        <dbReference type="ARBA" id="ARBA00023015"/>
    </source>
</evidence>
<reference evidence="5" key="1">
    <citation type="submission" date="2023-01" db="EMBL/GenBank/DDBJ databases">
        <title>The genome sequence of Kordiimonadaceae bacterium 6D33.</title>
        <authorList>
            <person name="Liu Y."/>
        </authorList>
    </citation>
    <scope>NUCLEOTIDE SEQUENCE</scope>
    <source>
        <strain evidence="5">6D33</strain>
    </source>
</reference>
<evidence type="ECO:0000256" key="2">
    <source>
        <dbReference type="ARBA" id="ARBA00023125"/>
    </source>
</evidence>
<dbReference type="PANTHER" id="PTHR33204">
    <property type="entry name" value="TRANSCRIPTIONAL REGULATOR, MARR FAMILY"/>
    <property type="match status" value="1"/>
</dbReference>
<dbReference type="InterPro" id="IPR036390">
    <property type="entry name" value="WH_DNA-bd_sf"/>
</dbReference>
<dbReference type="AlphaFoldDB" id="A0AAF0BN05"/>
<dbReference type="PANTHER" id="PTHR33204:SF36">
    <property type="entry name" value="TRANSCRIPTIONAL REGULATORY PROTEIN"/>
    <property type="match status" value="1"/>
</dbReference>
<sequence length="156" mass="17958">MKWNELSDQHCSLARSLAVLGDRWTLMILRDAFLRVRRFDDFQAQLGIARRVLQERLAGLVDAGVLEKVPYQERPLRHEYRLTQKGLDLYPVILSLVHWGDTYYAGEDGPPVRFHHKSCGHTAEPVLTCSCCREALRPREVQPEFSEALKLALKTT</sequence>
<dbReference type="RefSeq" id="WP_289505064.1">
    <property type="nucleotide sequence ID" value="NZ_CP116805.1"/>
</dbReference>
<dbReference type="SUPFAM" id="SSF46785">
    <property type="entry name" value="Winged helix' DNA-binding domain"/>
    <property type="match status" value="1"/>
</dbReference>
<evidence type="ECO:0000256" key="3">
    <source>
        <dbReference type="ARBA" id="ARBA00023163"/>
    </source>
</evidence>
<keyword evidence="6" id="KW-1185">Reference proteome</keyword>
<dbReference type="EMBL" id="CP116805">
    <property type="protein sequence ID" value="WCL55276.1"/>
    <property type="molecule type" value="Genomic_DNA"/>
</dbReference>
<keyword evidence="2" id="KW-0238">DNA-binding</keyword>